<sequence>MQDYLQHIKILTDKLAMSGSPVSEEDLLLHTLNGLPAQYRPFQTSIRTRSATDPVSLDELHALLVCEELSLEDDIIPAATDAATAFSANRATTPSNRGLGFGGRGGRSRGRGRGRYHSGNQTYHPGPHQHSGPPQQGGPQQQSPTGPPTPSFPGQYQQHDHRPHCQICQKGGPAFAFYITYEPINSIAVDNAIIVTRVALPRAIKVNNVNPAASLAGTPRTNYVTTRIVTRDVLPKAIKMNGPAAADISFM</sequence>
<evidence type="ECO:0000313" key="2">
    <source>
        <dbReference type="Proteomes" id="UP001234297"/>
    </source>
</evidence>
<reference evidence="1 2" key="1">
    <citation type="journal article" date="2022" name="Hortic Res">
        <title>A haplotype resolved chromosomal level avocado genome allows analysis of novel avocado genes.</title>
        <authorList>
            <person name="Nath O."/>
            <person name="Fletcher S.J."/>
            <person name="Hayward A."/>
            <person name="Shaw L.M."/>
            <person name="Masouleh A.K."/>
            <person name="Furtado A."/>
            <person name="Henry R.J."/>
            <person name="Mitter N."/>
        </authorList>
    </citation>
    <scope>NUCLEOTIDE SEQUENCE [LARGE SCALE GENOMIC DNA]</scope>
    <source>
        <strain evidence="2">cv. Hass</strain>
    </source>
</reference>
<proteinExistence type="predicted"/>
<organism evidence="1 2">
    <name type="scientific">Persea americana</name>
    <name type="common">Avocado</name>
    <dbReference type="NCBI Taxonomy" id="3435"/>
    <lineage>
        <taxon>Eukaryota</taxon>
        <taxon>Viridiplantae</taxon>
        <taxon>Streptophyta</taxon>
        <taxon>Embryophyta</taxon>
        <taxon>Tracheophyta</taxon>
        <taxon>Spermatophyta</taxon>
        <taxon>Magnoliopsida</taxon>
        <taxon>Magnoliidae</taxon>
        <taxon>Laurales</taxon>
        <taxon>Lauraceae</taxon>
        <taxon>Persea</taxon>
    </lineage>
</organism>
<protein>
    <submittedName>
        <fullName evidence="1">Uncharacterized protein</fullName>
    </submittedName>
</protein>
<dbReference type="EMBL" id="CM056810">
    <property type="protein sequence ID" value="KAJ8644535.1"/>
    <property type="molecule type" value="Genomic_DNA"/>
</dbReference>
<dbReference type="Proteomes" id="UP001234297">
    <property type="component" value="Chromosome 2"/>
</dbReference>
<comment type="caution">
    <text evidence="1">The sequence shown here is derived from an EMBL/GenBank/DDBJ whole genome shotgun (WGS) entry which is preliminary data.</text>
</comment>
<accession>A0ACC2MFV7</accession>
<name>A0ACC2MFV7_PERAE</name>
<keyword evidence="2" id="KW-1185">Reference proteome</keyword>
<evidence type="ECO:0000313" key="1">
    <source>
        <dbReference type="EMBL" id="KAJ8644535.1"/>
    </source>
</evidence>
<gene>
    <name evidence="1" type="ORF">MRB53_006283</name>
</gene>